<evidence type="ECO:0000313" key="4">
    <source>
        <dbReference type="Proteomes" id="UP000738325"/>
    </source>
</evidence>
<dbReference type="InterPro" id="IPR011333">
    <property type="entry name" value="SKP1/BTB/POZ_sf"/>
</dbReference>
<feature type="region of interest" description="Disordered" evidence="1">
    <location>
        <begin position="492"/>
        <end position="520"/>
    </location>
</feature>
<evidence type="ECO:0000313" key="3">
    <source>
        <dbReference type="EMBL" id="KAG0323351.1"/>
    </source>
</evidence>
<feature type="region of interest" description="Disordered" evidence="1">
    <location>
        <begin position="715"/>
        <end position="735"/>
    </location>
</feature>
<dbReference type="PROSITE" id="PS50097">
    <property type="entry name" value="BTB"/>
    <property type="match status" value="1"/>
</dbReference>
<name>A0A9P6RRP4_9FUNG</name>
<dbReference type="PANTHER" id="PTHR47369:SF1">
    <property type="entry name" value="BTB_POZ DOMAIN-CONTAINING PROTEIN"/>
    <property type="match status" value="1"/>
</dbReference>
<accession>A0A9P6RRP4</accession>
<dbReference type="Proteomes" id="UP000738325">
    <property type="component" value="Unassembled WGS sequence"/>
</dbReference>
<keyword evidence="4" id="KW-1185">Reference proteome</keyword>
<gene>
    <name evidence="3" type="ORF">BGZ99_002844</name>
</gene>
<reference evidence="3" key="1">
    <citation type="journal article" date="2020" name="Fungal Divers.">
        <title>Resolving the Mortierellaceae phylogeny through synthesis of multi-gene phylogenetics and phylogenomics.</title>
        <authorList>
            <person name="Vandepol N."/>
            <person name="Liber J."/>
            <person name="Desiro A."/>
            <person name="Na H."/>
            <person name="Kennedy M."/>
            <person name="Barry K."/>
            <person name="Grigoriev I.V."/>
            <person name="Miller A.N."/>
            <person name="O'Donnell K."/>
            <person name="Stajich J.E."/>
            <person name="Bonito G."/>
        </authorList>
    </citation>
    <scope>NUCLEOTIDE SEQUENCE</scope>
    <source>
        <strain evidence="3">REB-010B</strain>
    </source>
</reference>
<dbReference type="AlphaFoldDB" id="A0A9P6RRP4"/>
<feature type="compositionally biased region" description="Polar residues" evidence="1">
    <location>
        <begin position="545"/>
        <end position="557"/>
    </location>
</feature>
<dbReference type="InterPro" id="IPR000210">
    <property type="entry name" value="BTB/POZ_dom"/>
</dbReference>
<protein>
    <recommendedName>
        <fullName evidence="2">BTB domain-containing protein</fullName>
    </recommendedName>
</protein>
<dbReference type="Gene3D" id="3.30.710.10">
    <property type="entry name" value="Potassium Channel Kv1.1, Chain A"/>
    <property type="match status" value="1"/>
</dbReference>
<comment type="caution">
    <text evidence="3">The sequence shown here is derived from an EMBL/GenBank/DDBJ whole genome shotgun (WGS) entry which is preliminary data.</text>
</comment>
<dbReference type="OrthoDB" id="6359943at2759"/>
<organism evidence="3 4">
    <name type="scientific">Dissophora globulifera</name>
    <dbReference type="NCBI Taxonomy" id="979702"/>
    <lineage>
        <taxon>Eukaryota</taxon>
        <taxon>Fungi</taxon>
        <taxon>Fungi incertae sedis</taxon>
        <taxon>Mucoromycota</taxon>
        <taxon>Mortierellomycotina</taxon>
        <taxon>Mortierellomycetes</taxon>
        <taxon>Mortierellales</taxon>
        <taxon>Mortierellaceae</taxon>
        <taxon>Dissophora</taxon>
    </lineage>
</organism>
<sequence length="757" mass="85038">MYPKSSSYSANSADSLDKSLLLMQPSTLHYMTSLAHHIATQGLVHGVGSDITLKVFDKTYHLHRLILIQSSFFECMLSGPWRERRLDCVELKFDEGHISQEGFEIAIARLYGVWPKAGERDLTALATAREAEVTDHSYGKKSHGRDTATLTQDSAFGQGEHTIVASPLTPQNALSVLASGAYLGMDDLCEQCTTYIITTLSTEQILAYVFFTHNNNYYPWSDRIADACHAFLCRNGFDDSKIKCQEIFEHLPTTWLLNVLGSDAFWVPTEWDRYKFCRQIVHNRRKKSFESDLQEDSKSSEDEAAYSALFATSVIYMHMTFEQLQIIIADSDPLTDQSFVCPDIVREALWQQTEMRSLIERSGQEDGTIEAVVLDTNSPTDIDVDALDSPFQHHDLIPNQDKTISGQAKTEVLPSVPGNQAEADNIEKESRKRSLYAPFRFSVEFEDIHALQVNVQMSSGVFFYAGSLWNVYIKKLPSWQQGQTLGVYLHRSSRPQLSPPSKRPRRFVHPPSPSHRSPSIPFPMWTGWGFRGSSAEQQERHGDTAVSSNASLSQLISRSRGDHKQSRDRYAVPTTGANRHHRRQSSSRSTHVANFNNNDFLKQPAEKHALLPELCDKHLGPIGESSSCYVDNRDNTTTWFKIFAASNGPSHTITQFQSSPDDFSIMQSWGWRSSDLYSASYMCENSGSGAGIEAKFSTACTGPVDVREDEHVSNVDLDDDHSHDDQDEMQSLEPGNPLLSTNQFYIVVVVVVVIGKD</sequence>
<evidence type="ECO:0000256" key="1">
    <source>
        <dbReference type="SAM" id="MobiDB-lite"/>
    </source>
</evidence>
<feature type="compositionally biased region" description="Basic and acidic residues" evidence="1">
    <location>
        <begin position="559"/>
        <end position="570"/>
    </location>
</feature>
<feature type="region of interest" description="Disordered" evidence="1">
    <location>
        <begin position="533"/>
        <end position="591"/>
    </location>
</feature>
<feature type="domain" description="BTB" evidence="2">
    <location>
        <begin position="49"/>
        <end position="111"/>
    </location>
</feature>
<proteinExistence type="predicted"/>
<evidence type="ECO:0000259" key="2">
    <source>
        <dbReference type="PROSITE" id="PS50097"/>
    </source>
</evidence>
<dbReference type="EMBL" id="JAAAIP010000190">
    <property type="protein sequence ID" value="KAG0323351.1"/>
    <property type="molecule type" value="Genomic_DNA"/>
</dbReference>
<dbReference type="SUPFAM" id="SSF54695">
    <property type="entry name" value="POZ domain"/>
    <property type="match status" value="1"/>
</dbReference>
<dbReference type="PANTHER" id="PTHR47369">
    <property type="entry name" value="BTB/POZ DOMAIN-CONTAINING PROTEIN"/>
    <property type="match status" value="1"/>
</dbReference>